<dbReference type="InterPro" id="IPR029063">
    <property type="entry name" value="SAM-dependent_MTases_sf"/>
</dbReference>
<dbReference type="SUPFAM" id="SSF53335">
    <property type="entry name" value="S-adenosyl-L-methionine-dependent methyltransferases"/>
    <property type="match status" value="1"/>
</dbReference>
<sequence length="337" mass="37922">MTHVDSPANCPVCGALAAELYRPRWVHRTSGYKRFIESMQAESTVPLEPEPFHYCDTCGFLFHPERPSPPTTPVFKAMSEGEVEMCMDQHIDERNQPRFQRRNEWVKTYLKPGLKALDVGSEYGLFVKFMSDCGCEVTGIEPHAGKLQAGRRRWGLDLIEGYYTADSFPPESFDIITAEAVAYYFRPFPVFMEQARKHLKPRGLLYIQMHTPAQAPMHWFASFIRCLVPHQNAHSVFGRLGWDVVAINSDDYQRGSAAFILRLAEPSQSPPGMSRAEALRCLTCADFNLLPRRGLRPFALTLGLVQAAAALSPALGAGVAKIINRSYRAFAEPDCFE</sequence>
<dbReference type="EMBL" id="CU459003">
    <property type="protein sequence ID" value="CAM77217.1"/>
    <property type="molecule type" value="Genomic_DNA"/>
</dbReference>
<accession>A4U2W0</accession>
<dbReference type="Gene3D" id="3.40.50.150">
    <property type="entry name" value="Vaccinia Virus protein VP39"/>
    <property type="match status" value="1"/>
</dbReference>
<dbReference type="AlphaFoldDB" id="A4U2W0"/>
<organism evidence="1">
    <name type="scientific">Magnetospirillum gryphiswaldense</name>
    <dbReference type="NCBI Taxonomy" id="55518"/>
    <lineage>
        <taxon>Bacteria</taxon>
        <taxon>Pseudomonadati</taxon>
        <taxon>Pseudomonadota</taxon>
        <taxon>Alphaproteobacteria</taxon>
        <taxon>Rhodospirillales</taxon>
        <taxon>Rhodospirillaceae</taxon>
        <taxon>Magnetospirillum</taxon>
    </lineage>
</organism>
<name>A4U2W0_9PROT</name>
<dbReference type="CDD" id="cd02440">
    <property type="entry name" value="AdoMet_MTases"/>
    <property type="match status" value="1"/>
</dbReference>
<evidence type="ECO:0000313" key="1">
    <source>
        <dbReference type="EMBL" id="CAM77217.1"/>
    </source>
</evidence>
<proteinExistence type="predicted"/>
<dbReference type="Pfam" id="PF13489">
    <property type="entry name" value="Methyltransf_23"/>
    <property type="match status" value="1"/>
</dbReference>
<protein>
    <submittedName>
        <fullName evidence="1">Uncharacterized protein</fullName>
    </submittedName>
</protein>
<gene>
    <name evidence="1" type="ORF">MGR_3624</name>
</gene>
<reference evidence="1" key="1">
    <citation type="journal article" date="2007" name="J. Bacteriol.">
        <title>Comparative genome analysis of four magnetotactic bacteria reveals a complex set of group-specific genes implicated in magnetosome biomineralization and function.</title>
        <authorList>
            <person name="Richter M."/>
            <person name="Kube M."/>
            <person name="Bazylinski D.A."/>
            <person name="Lombardot T."/>
            <person name="Gloeckner F.O."/>
            <person name="Reinhardt R."/>
            <person name="Schueler D."/>
        </authorList>
    </citation>
    <scope>NUCLEOTIDE SEQUENCE</scope>
    <source>
        <strain evidence="1">MSR-1</strain>
    </source>
</reference>